<evidence type="ECO:0000313" key="4">
    <source>
        <dbReference type="Proteomes" id="UP000270299"/>
    </source>
</evidence>
<protein>
    <recommendedName>
        <fullName evidence="5">DNA polymerase III subunit gamma/tau</fullName>
    </recommendedName>
</protein>
<feature type="transmembrane region" description="Helical" evidence="2">
    <location>
        <begin position="153"/>
        <end position="171"/>
    </location>
</feature>
<dbReference type="AlphaFoldDB" id="A0A3L6ZS07"/>
<accession>A0A3L6ZS07</accession>
<proteinExistence type="predicted"/>
<evidence type="ECO:0008006" key="5">
    <source>
        <dbReference type="Google" id="ProtNLM"/>
    </source>
</evidence>
<keyword evidence="4" id="KW-1185">Reference proteome</keyword>
<feature type="transmembrane region" description="Helical" evidence="2">
    <location>
        <begin position="81"/>
        <end position="102"/>
    </location>
</feature>
<organism evidence="3 4">
    <name type="scientific">Mycetocola manganoxydans</name>
    <dbReference type="NCBI Taxonomy" id="699879"/>
    <lineage>
        <taxon>Bacteria</taxon>
        <taxon>Bacillati</taxon>
        <taxon>Actinomycetota</taxon>
        <taxon>Actinomycetes</taxon>
        <taxon>Micrococcales</taxon>
        <taxon>Microbacteriaceae</taxon>
        <taxon>Mycetocola</taxon>
    </lineage>
</organism>
<dbReference type="Proteomes" id="UP000270299">
    <property type="component" value="Unassembled WGS sequence"/>
</dbReference>
<keyword evidence="2" id="KW-0472">Membrane</keyword>
<feature type="region of interest" description="Disordered" evidence="1">
    <location>
        <begin position="12"/>
        <end position="57"/>
    </location>
</feature>
<feature type="transmembrane region" description="Helical" evidence="2">
    <location>
        <begin position="114"/>
        <end position="141"/>
    </location>
</feature>
<reference evidence="3 4" key="1">
    <citation type="submission" date="2018-10" db="EMBL/GenBank/DDBJ databases">
        <authorList>
            <person name="Li J."/>
        </authorList>
    </citation>
    <scope>NUCLEOTIDE SEQUENCE [LARGE SCALE GENOMIC DNA]</scope>
    <source>
        <strain evidence="3 4">CCTCC AB209002</strain>
    </source>
</reference>
<feature type="compositionally biased region" description="Polar residues" evidence="1">
    <location>
        <begin position="46"/>
        <end position="55"/>
    </location>
</feature>
<sequence length="172" mass="17812">MRNCDLDHRIAGTLTGMSSDSPDDDALTWAGDTEPGAQVSRPAGSAPSSESTVSSGWRVVGKPGRVATAPQDQRSGQMSSVALVTHGILAGVYLLYTIGWLIAAQRATGAPADIVGSLMFTVGLWLAVLAPALWTAATLWLTRGAPSLRGRMIALVMGALVLAPWPFIVGAS</sequence>
<name>A0A3L6ZS07_9MICO</name>
<gene>
    <name evidence="3" type="ORF">D9V29_09495</name>
</gene>
<evidence type="ECO:0000256" key="1">
    <source>
        <dbReference type="SAM" id="MobiDB-lite"/>
    </source>
</evidence>
<evidence type="ECO:0000313" key="3">
    <source>
        <dbReference type="EMBL" id="RLP70726.1"/>
    </source>
</evidence>
<dbReference type="EMBL" id="RCUV01000009">
    <property type="protein sequence ID" value="RLP70726.1"/>
    <property type="molecule type" value="Genomic_DNA"/>
</dbReference>
<keyword evidence="2" id="KW-1133">Transmembrane helix</keyword>
<comment type="caution">
    <text evidence="3">The sequence shown here is derived from an EMBL/GenBank/DDBJ whole genome shotgun (WGS) entry which is preliminary data.</text>
</comment>
<evidence type="ECO:0000256" key="2">
    <source>
        <dbReference type="SAM" id="Phobius"/>
    </source>
</evidence>
<keyword evidence="2" id="KW-0812">Transmembrane</keyword>